<gene>
    <name evidence="4" type="ORF">GMA8713_00103</name>
</gene>
<dbReference type="NCBIfam" id="TIGR03504">
    <property type="entry name" value="FimV_Cterm"/>
    <property type="match status" value="1"/>
</dbReference>
<organism evidence="4 5">
    <name type="scientific">Grimontia marina</name>
    <dbReference type="NCBI Taxonomy" id="646534"/>
    <lineage>
        <taxon>Bacteria</taxon>
        <taxon>Pseudomonadati</taxon>
        <taxon>Pseudomonadota</taxon>
        <taxon>Gammaproteobacteria</taxon>
        <taxon>Vibrionales</taxon>
        <taxon>Vibrionaceae</taxon>
        <taxon>Grimontia</taxon>
    </lineage>
</organism>
<evidence type="ECO:0000256" key="3">
    <source>
        <dbReference type="SAM" id="Phobius"/>
    </source>
</evidence>
<dbReference type="NCBIfam" id="TIGR03505">
    <property type="entry name" value="FimV_core"/>
    <property type="match status" value="1"/>
</dbReference>
<keyword evidence="3" id="KW-0472">Membrane</keyword>
<evidence type="ECO:0000256" key="2">
    <source>
        <dbReference type="SAM" id="MobiDB-lite"/>
    </source>
</evidence>
<feature type="compositionally biased region" description="Acidic residues" evidence="2">
    <location>
        <begin position="1050"/>
        <end position="1078"/>
    </location>
</feature>
<dbReference type="InterPro" id="IPR020011">
    <property type="entry name" value="FimV_C"/>
</dbReference>
<evidence type="ECO:0000313" key="4">
    <source>
        <dbReference type="EMBL" id="CZF77283.1"/>
    </source>
</evidence>
<reference evidence="5" key="1">
    <citation type="submission" date="2016-02" db="EMBL/GenBank/DDBJ databases">
        <authorList>
            <person name="Rodrigo-Torres Lidia"/>
            <person name="Arahal R.David."/>
        </authorList>
    </citation>
    <scope>NUCLEOTIDE SEQUENCE [LARGE SCALE GENOMIC DNA]</scope>
    <source>
        <strain evidence="5">CECT 8713</strain>
    </source>
</reference>
<protein>
    <recommendedName>
        <fullName evidence="6">LysM domain-containing protein</fullName>
    </recommendedName>
</protein>
<feature type="compositionally biased region" description="Acidic residues" evidence="2">
    <location>
        <begin position="1003"/>
        <end position="1042"/>
    </location>
</feature>
<keyword evidence="3" id="KW-0812">Transmembrane</keyword>
<feature type="compositionally biased region" description="Basic and acidic residues" evidence="2">
    <location>
        <begin position="1178"/>
        <end position="1194"/>
    </location>
</feature>
<dbReference type="InterPro" id="IPR038440">
    <property type="entry name" value="FimV_C_sf"/>
</dbReference>
<feature type="compositionally biased region" description="Acidic residues" evidence="2">
    <location>
        <begin position="1088"/>
        <end position="1099"/>
    </location>
</feature>
<feature type="compositionally biased region" description="Acidic residues" evidence="2">
    <location>
        <begin position="1248"/>
        <end position="1261"/>
    </location>
</feature>
<accession>A0A128ERU4</accession>
<feature type="compositionally biased region" description="Acidic residues" evidence="2">
    <location>
        <begin position="942"/>
        <end position="995"/>
    </location>
</feature>
<feature type="region of interest" description="Disordered" evidence="2">
    <location>
        <begin position="512"/>
        <end position="544"/>
    </location>
</feature>
<feature type="compositionally biased region" description="Acidic residues" evidence="2">
    <location>
        <begin position="534"/>
        <end position="544"/>
    </location>
</feature>
<feature type="compositionally biased region" description="Acidic residues" evidence="2">
    <location>
        <begin position="1107"/>
        <end position="1123"/>
    </location>
</feature>
<feature type="compositionally biased region" description="Polar residues" evidence="2">
    <location>
        <begin position="56"/>
        <end position="82"/>
    </location>
</feature>
<dbReference type="Gene3D" id="1.20.58.2200">
    <property type="match status" value="1"/>
</dbReference>
<evidence type="ECO:0000313" key="5">
    <source>
        <dbReference type="Proteomes" id="UP000073601"/>
    </source>
</evidence>
<feature type="compositionally biased region" description="Low complexity" evidence="2">
    <location>
        <begin position="524"/>
        <end position="533"/>
    </location>
</feature>
<feature type="compositionally biased region" description="Acidic residues" evidence="2">
    <location>
        <begin position="645"/>
        <end position="662"/>
    </location>
</feature>
<name>A0A128ERU4_9GAMM</name>
<evidence type="ECO:0000256" key="1">
    <source>
        <dbReference type="SAM" id="Coils"/>
    </source>
</evidence>
<keyword evidence="3" id="KW-1133">Transmembrane helix</keyword>
<sequence length="1414" mass="154445">MSDPDFYNAMKRTLFSYLSRGRIGKTLVVSSLLLSLGIPFSAQSAIRILGPVEESPPSSATEPLTQQNQAPLSSVNRRQTVGPTRDSDTLWSIASRYQPNNSVTVYQTIGAIFRLNPGSFEDANIHGLIPGSTLLMPTLTEIRRESTGDVASRLQIDEARKDAKRVANQPLSQQVTTPAVTTPKTTPKPEPKPEPAMVEKTKPEMEAGEPEAMAENAAMKEKEVMEPKGDMSGAPTKPNMSAVQNQINESDLQMGKLVESNHILKIRLAEVQNELAAMKDQMSADEELTEEIREFLEVQRMRQAKVEMKEPSFFESVMASPLMLGTMAIIPALLVIGAAAFFIMRRRKDEDVDVEEPEGLDGAAPDMPAAMVDVDDGTDELVLEDEELEVTDDIDTDELFGDDMGDDLDDINLSDTLELSEEPEEGDLDIDADTDLTSNLDVGLDDDFDTSTDVEANTDDAIGLEDMERALDEMSSQPEEAELSPDEALAAMWEQSLSGGDEEVDDIDALLAAEQSSEGDEVATAEAEPAPEASAEEDASEEALETNEALFDNVLDGEPEVDLSQDIDLSDDDIDDLIGSAAEPEPSAEDNTAMLDEPLGEDDDLDLISNDVVEEDDIADPDALLDEMLGDDLIDEDGNTVASEEKDDTDDLSLEPELDADLSETDALLDEFVSEDDEDPLDETALLDEAIDDDDLLGDVLGETEDQEEVDLGETDVLLDELIDDGDALEDESALLDEVPDDDLLGDDLGVDSELDIDKDPDLDVDIDNELDIDSVLDIDAETTPEITGEVLGDDSDDAPEEVSDELEIPEPEVAETEEHTEAEESGVEDLTEVDDALNNGSSETELDELVDDTPVEAEPEPEASESELELLDDVLEQDEQTEEDIESDTEETALDEAPIEEPEATAEDLDLLDSLLDEDASSTESEELDSEQADSVQTELEQPDIEPEASEETAETQDELVAFDETPDTAEAITEELTVDELASEERDIEDSDVESSISESPEAENEVEEPQALESESEEPLDVSVEQEAEDAFEAEDEAPLDLSSLPEYDEEAALADSEGESEAISEVLPDDDDTVPLDLENLPEYTEEDAAQEYEVELPPSQEDAAESVESDVAEEEALQEESLNTPQPEQETEEEVHAFTATEPNTLAFPKVEPIGLDELGEFDEDDALSAALDEQRELEEFLPQSKEEGFTQPSAPVSQAPYRAAELDELAQLDDDEHQVAGLNMEALLSEELEEEHSGLGDFETEELDIPEDESDVWSAEQAPEPELESEDWSEQPEVLGDEIKSMDLEGDLDGLLDDVESELVEETAPSEDYISIDELMKDDGVPQEDPDSLKIDLDVGLEDFPDVLSDIQPADVDSSGEAATNMDLAKAYLEMNDVDGAIQLLEKVMQSGDTNLKDEARLMIEKLN</sequence>
<feature type="compositionally biased region" description="Acidic residues" evidence="2">
    <location>
        <begin position="792"/>
        <end position="836"/>
    </location>
</feature>
<evidence type="ECO:0008006" key="6">
    <source>
        <dbReference type="Google" id="ProtNLM"/>
    </source>
</evidence>
<feature type="compositionally biased region" description="Acidic residues" evidence="2">
    <location>
        <begin position="1212"/>
        <end position="1222"/>
    </location>
</feature>
<feature type="compositionally biased region" description="Acidic residues" evidence="2">
    <location>
        <begin position="736"/>
        <end position="755"/>
    </location>
</feature>
<feature type="compositionally biased region" description="Acidic residues" evidence="2">
    <location>
        <begin position="1163"/>
        <end position="1172"/>
    </location>
</feature>
<feature type="region of interest" description="Disordered" evidence="2">
    <location>
        <begin position="570"/>
        <end position="662"/>
    </location>
</feature>
<feature type="compositionally biased region" description="Acidic residues" evidence="2">
    <location>
        <begin position="763"/>
        <end position="783"/>
    </location>
</feature>
<feature type="compositionally biased region" description="Basic and acidic residues" evidence="2">
    <location>
        <begin position="187"/>
        <end position="205"/>
    </location>
</feature>
<dbReference type="InterPro" id="IPR020012">
    <property type="entry name" value="LysM_FimV"/>
</dbReference>
<feature type="compositionally biased region" description="Acidic residues" evidence="2">
    <location>
        <begin position="1269"/>
        <end position="1280"/>
    </location>
</feature>
<feature type="compositionally biased region" description="Acidic residues" evidence="2">
    <location>
        <begin position="845"/>
        <end position="933"/>
    </location>
</feature>
<dbReference type="Proteomes" id="UP000073601">
    <property type="component" value="Unassembled WGS sequence"/>
</dbReference>
<feature type="compositionally biased region" description="Acidic residues" evidence="2">
    <location>
        <begin position="598"/>
        <end position="638"/>
    </location>
</feature>
<feature type="coiled-coil region" evidence="1">
    <location>
        <begin position="261"/>
        <end position="288"/>
    </location>
</feature>
<keyword evidence="1" id="KW-0175">Coiled coil</keyword>
<dbReference type="EMBL" id="FIZY01000001">
    <property type="protein sequence ID" value="CZF77283.1"/>
    <property type="molecule type" value="Genomic_DNA"/>
</dbReference>
<feature type="region of interest" description="Disordered" evidence="2">
    <location>
        <begin position="53"/>
        <end position="87"/>
    </location>
</feature>
<feature type="region of interest" description="Disordered" evidence="2">
    <location>
        <begin position="163"/>
        <end position="211"/>
    </location>
</feature>
<keyword evidence="5" id="KW-1185">Reference proteome</keyword>
<feature type="compositionally biased region" description="Low complexity" evidence="2">
    <location>
        <begin position="175"/>
        <end position="185"/>
    </location>
</feature>
<proteinExistence type="predicted"/>
<feature type="region of interest" description="Disordered" evidence="2">
    <location>
        <begin position="736"/>
        <end position="1282"/>
    </location>
</feature>
<feature type="transmembrane region" description="Helical" evidence="3">
    <location>
        <begin position="322"/>
        <end position="343"/>
    </location>
</feature>